<feature type="domain" description="Saccharopine dehydrogenase NADP binding" evidence="1">
    <location>
        <begin position="4"/>
        <end position="108"/>
    </location>
</feature>
<dbReference type="Gene3D" id="3.40.50.720">
    <property type="entry name" value="NAD(P)-binding Rossmann-like Domain"/>
    <property type="match status" value="1"/>
</dbReference>
<name>A0A167C509_9GAMM</name>
<protein>
    <recommendedName>
        <fullName evidence="1">Saccharopine dehydrogenase NADP binding domain-containing protein</fullName>
    </recommendedName>
</protein>
<dbReference type="EMBL" id="AUXT01000157">
    <property type="protein sequence ID" value="KZN47245.1"/>
    <property type="molecule type" value="Genomic_DNA"/>
</dbReference>
<reference evidence="2 3" key="1">
    <citation type="submission" date="2013-07" db="EMBL/GenBank/DDBJ databases">
        <title>Comparative Genomic and Metabolomic Analysis of Twelve Strains of Pseudoalteromonas luteoviolacea.</title>
        <authorList>
            <person name="Vynne N.G."/>
            <person name="Mansson M."/>
            <person name="Gram L."/>
        </authorList>
    </citation>
    <scope>NUCLEOTIDE SEQUENCE [LARGE SCALE GENOMIC DNA]</scope>
    <source>
        <strain evidence="2 3">NCIMB 1942</strain>
    </source>
</reference>
<dbReference type="OrthoDB" id="528778at2"/>
<proteinExistence type="predicted"/>
<dbReference type="InterPro" id="IPR036291">
    <property type="entry name" value="NAD(P)-bd_dom_sf"/>
</dbReference>
<dbReference type="PANTHER" id="PTHR43796">
    <property type="entry name" value="CARBOXYNORSPERMIDINE SYNTHASE"/>
    <property type="match status" value="1"/>
</dbReference>
<evidence type="ECO:0000313" key="2">
    <source>
        <dbReference type="EMBL" id="KZN47245.1"/>
    </source>
</evidence>
<dbReference type="AlphaFoldDB" id="A0A167C509"/>
<sequence>MKTVVILGGYGNFGKRVAAALAQDAEVNLVIAGRSQVNAQACVDKLKSAAKAQLSLWQIDIFAASFSEQLRQRDPFLVIHTGGPFQGQGHSVPQACIDANAHYIDLADDRQFVCDIHQLDTQAKAHKVLAVSGASSVPGLSSAVIEHYQSLFKEIKSIDIAIASGNKAERGLATIAAILSYTGHPFQVFKGGRWQPAYGWMDANINDFGGIAKKRGLANVDVPDLLIFPERYRVTDRVSFQAGLELPLLHWSMVFMATLAKRGLVKNWAPYAKLISSMSNLLLSFGSDIGAMEVRISGLAQARKDVIWRLYAPDGQGPYIPTLSAIIIAKKLLAGDINKRGATPCVGLFELADFDAYFEDLGIYAQVEVTP</sequence>
<organism evidence="2 3">
    <name type="scientific">Pseudoalteromonas luteoviolacea NCIMB 1942</name>
    <dbReference type="NCBI Taxonomy" id="1365253"/>
    <lineage>
        <taxon>Bacteria</taxon>
        <taxon>Pseudomonadati</taxon>
        <taxon>Pseudomonadota</taxon>
        <taxon>Gammaproteobacteria</taxon>
        <taxon>Alteromonadales</taxon>
        <taxon>Pseudoalteromonadaceae</taxon>
        <taxon>Pseudoalteromonas</taxon>
    </lineage>
</organism>
<gene>
    <name evidence="2" type="ORF">N482_10035</name>
</gene>
<dbReference type="PATRIC" id="fig|1365253.3.peg.2439"/>
<evidence type="ECO:0000259" key="1">
    <source>
        <dbReference type="Pfam" id="PF03435"/>
    </source>
</evidence>
<dbReference type="SUPFAM" id="SSF51735">
    <property type="entry name" value="NAD(P)-binding Rossmann-fold domains"/>
    <property type="match status" value="1"/>
</dbReference>
<dbReference type="RefSeq" id="WP_063377104.1">
    <property type="nucleotide sequence ID" value="NZ_AUXT01000157.1"/>
</dbReference>
<dbReference type="Proteomes" id="UP000076587">
    <property type="component" value="Unassembled WGS sequence"/>
</dbReference>
<accession>A0A167C509</accession>
<comment type="caution">
    <text evidence="2">The sequence shown here is derived from an EMBL/GenBank/DDBJ whole genome shotgun (WGS) entry which is preliminary data.</text>
</comment>
<evidence type="ECO:0000313" key="3">
    <source>
        <dbReference type="Proteomes" id="UP000076587"/>
    </source>
</evidence>
<dbReference type="PANTHER" id="PTHR43796:SF2">
    <property type="entry name" value="CARBOXYNORSPERMIDINE SYNTHASE"/>
    <property type="match status" value="1"/>
</dbReference>
<dbReference type="Pfam" id="PF03435">
    <property type="entry name" value="Sacchrp_dh_NADP"/>
    <property type="match status" value="1"/>
</dbReference>
<dbReference type="InterPro" id="IPR005097">
    <property type="entry name" value="Sacchrp_dh_NADP-bd"/>
</dbReference>